<dbReference type="GO" id="GO:0004016">
    <property type="term" value="F:adenylate cyclase activity"/>
    <property type="evidence" value="ECO:0007669"/>
    <property type="project" value="TreeGrafter"/>
</dbReference>
<proteinExistence type="predicted"/>
<keyword evidence="2" id="KW-0067">ATP-binding</keyword>
<sequence length="803" mass="85163">MANDVNRPLVGRDAELERIAALHARRAPGVVIVGPAGVGKSRLAREAVAAAADTGALAPWVQATRSAATVPLAACAGLLPADARSEDPVELMRLCAEALRERADGRPIVLGVDDAQRLDPTSATLVLHLVSSGLVFLVATVRVGEPCPDAVRALMDDAGAEPLELRELSERDAAALVEALLDGPVEQRVQRWAYERTRGNVLYLRELVTGAIAGGAFEDAGGLWRLTRQPPPSASLSDLIGDRLAELEPAERHVIELLALGEPLRRTEIVTLAGASAADRVAARGFVRIADADVRLEHPLYGDVVRASLSSVRAMDARVRLAATVRARPDRSSADALLVARWLLDADQPVAPALALEAAQAALEAGDPDLCARLVQDVDGVEATLLLARAHSVRQRHEEAEVVLAALEGTITSQLLALRYLQQRAVGLLWGLRQAEAGAELLLRAREWWPDDPAWRSQIAPLRVRLVAATTGYRAAIESSSQALADPSLEGAARRRMELVHATNCFYGGRVQEAHERIGALRPALPLRDEIDEAAMIMSCVIGLESGWGLDTTANFMAQALAASIRADEHAGAGIAAVALGAIALLAGRYHEADRWLAEAVVHLERQDPFGSLASAHALRVGVGFFTGDDERVESSLSACRATMKLEPLDTDLVYTVRGEAWAELAAGDAAAAQARLLAEAERTSLPVYAAQLYYEALRAGAPAARVVEPLRAVCAECDGRFAAAYLAHAEAADGPALSACADELVAIGAARYAAECAARAAEAFTATGREDDARRAAARVAQLHDAEQGGFAPVIRANPPRR</sequence>
<organism evidence="4 5">
    <name type="scientific">Solirubrobacter phytolaccae</name>
    <dbReference type="NCBI Taxonomy" id="1404360"/>
    <lineage>
        <taxon>Bacteria</taxon>
        <taxon>Bacillati</taxon>
        <taxon>Actinomycetota</taxon>
        <taxon>Thermoleophilia</taxon>
        <taxon>Solirubrobacterales</taxon>
        <taxon>Solirubrobacteraceae</taxon>
        <taxon>Solirubrobacter</taxon>
    </lineage>
</organism>
<dbReference type="SUPFAM" id="SSF52540">
    <property type="entry name" value="P-loop containing nucleoside triphosphate hydrolases"/>
    <property type="match status" value="1"/>
</dbReference>
<keyword evidence="1" id="KW-0547">Nucleotide-binding</keyword>
<dbReference type="AlphaFoldDB" id="A0A9X3NES0"/>
<comment type="caution">
    <text evidence="4">The sequence shown here is derived from an EMBL/GenBank/DDBJ whole genome shotgun (WGS) entry which is preliminary data.</text>
</comment>
<feature type="domain" description="Orc1-like AAA ATPase" evidence="3">
    <location>
        <begin position="8"/>
        <end position="131"/>
    </location>
</feature>
<reference evidence="4" key="1">
    <citation type="submission" date="2022-10" db="EMBL/GenBank/DDBJ databases">
        <title>The WGS of Solirubrobacter phytolaccae KCTC 29190.</title>
        <authorList>
            <person name="Jiang Z."/>
        </authorList>
    </citation>
    <scope>NUCLEOTIDE SEQUENCE</scope>
    <source>
        <strain evidence="4">KCTC 29190</strain>
    </source>
</reference>
<evidence type="ECO:0000256" key="1">
    <source>
        <dbReference type="ARBA" id="ARBA00022741"/>
    </source>
</evidence>
<dbReference type="Pfam" id="PF13191">
    <property type="entry name" value="AAA_16"/>
    <property type="match status" value="1"/>
</dbReference>
<dbReference type="RefSeq" id="WP_270024789.1">
    <property type="nucleotide sequence ID" value="NZ_JAPDDP010000013.1"/>
</dbReference>
<protein>
    <submittedName>
        <fullName evidence="4">AAA family ATPase</fullName>
    </submittedName>
</protein>
<dbReference type="PANTHER" id="PTHR16305:SF28">
    <property type="entry name" value="GUANYLATE CYCLASE DOMAIN-CONTAINING PROTEIN"/>
    <property type="match status" value="1"/>
</dbReference>
<keyword evidence="5" id="KW-1185">Reference proteome</keyword>
<dbReference type="Gene3D" id="3.40.50.300">
    <property type="entry name" value="P-loop containing nucleotide triphosphate hydrolases"/>
    <property type="match status" value="1"/>
</dbReference>
<dbReference type="GO" id="GO:0005524">
    <property type="term" value="F:ATP binding"/>
    <property type="evidence" value="ECO:0007669"/>
    <property type="project" value="UniProtKB-KW"/>
</dbReference>
<dbReference type="GO" id="GO:0005737">
    <property type="term" value="C:cytoplasm"/>
    <property type="evidence" value="ECO:0007669"/>
    <property type="project" value="TreeGrafter"/>
</dbReference>
<evidence type="ECO:0000313" key="4">
    <source>
        <dbReference type="EMBL" id="MDA0180477.1"/>
    </source>
</evidence>
<accession>A0A9X3NES0</accession>
<evidence type="ECO:0000256" key="2">
    <source>
        <dbReference type="ARBA" id="ARBA00022840"/>
    </source>
</evidence>
<evidence type="ECO:0000313" key="5">
    <source>
        <dbReference type="Proteomes" id="UP001147653"/>
    </source>
</evidence>
<gene>
    <name evidence="4" type="ORF">OJ997_09245</name>
</gene>
<dbReference type="InterPro" id="IPR027417">
    <property type="entry name" value="P-loop_NTPase"/>
</dbReference>
<dbReference type="InterPro" id="IPR041664">
    <property type="entry name" value="AAA_16"/>
</dbReference>
<dbReference type="Proteomes" id="UP001147653">
    <property type="component" value="Unassembled WGS sequence"/>
</dbReference>
<dbReference type="EMBL" id="JAPDDP010000013">
    <property type="protein sequence ID" value="MDA0180477.1"/>
    <property type="molecule type" value="Genomic_DNA"/>
</dbReference>
<name>A0A9X3NES0_9ACTN</name>
<evidence type="ECO:0000259" key="3">
    <source>
        <dbReference type="Pfam" id="PF13191"/>
    </source>
</evidence>
<dbReference type="PANTHER" id="PTHR16305">
    <property type="entry name" value="TESTICULAR SOLUBLE ADENYLYL CYCLASE"/>
    <property type="match status" value="1"/>
</dbReference>